<dbReference type="InterPro" id="IPR050833">
    <property type="entry name" value="Poly_Biosynth_Transport"/>
</dbReference>
<feature type="transmembrane region" description="Helical" evidence="6">
    <location>
        <begin position="12"/>
        <end position="33"/>
    </location>
</feature>
<feature type="transmembrane region" description="Helical" evidence="6">
    <location>
        <begin position="156"/>
        <end position="177"/>
    </location>
</feature>
<keyword evidence="5 6" id="KW-0472">Membrane</keyword>
<dbReference type="PANTHER" id="PTHR30250:SF26">
    <property type="entry name" value="PSMA PROTEIN"/>
    <property type="match status" value="1"/>
</dbReference>
<keyword evidence="2" id="KW-1003">Cell membrane</keyword>
<name>A0A1M7J4Y0_RUMFL</name>
<dbReference type="PANTHER" id="PTHR30250">
    <property type="entry name" value="PST FAMILY PREDICTED COLANIC ACID TRANSPORTER"/>
    <property type="match status" value="1"/>
</dbReference>
<evidence type="ECO:0000313" key="7">
    <source>
        <dbReference type="EMBL" id="SHM48046.1"/>
    </source>
</evidence>
<keyword evidence="3 6" id="KW-0812">Transmembrane</keyword>
<evidence type="ECO:0000256" key="3">
    <source>
        <dbReference type="ARBA" id="ARBA00022692"/>
    </source>
</evidence>
<evidence type="ECO:0000313" key="8">
    <source>
        <dbReference type="Proteomes" id="UP000184394"/>
    </source>
</evidence>
<reference evidence="7 8" key="1">
    <citation type="submission" date="2016-11" db="EMBL/GenBank/DDBJ databases">
        <authorList>
            <person name="Jaros S."/>
            <person name="Januszkiewicz K."/>
            <person name="Wedrychowicz H."/>
        </authorList>
    </citation>
    <scope>NUCLEOTIDE SEQUENCE [LARGE SCALE GENOMIC DNA]</scope>
    <source>
        <strain evidence="7 8">Y1</strain>
    </source>
</reference>
<protein>
    <submittedName>
        <fullName evidence="7">Membrane protein involved in the export of O-antigen and teichoic acid</fullName>
    </submittedName>
</protein>
<comment type="subcellular location">
    <subcellularLocation>
        <location evidence="1">Cell membrane</location>
        <topology evidence="1">Multi-pass membrane protein</topology>
    </subcellularLocation>
</comment>
<dbReference type="AlphaFoldDB" id="A0A1M7J4Y0"/>
<dbReference type="GO" id="GO:0005886">
    <property type="term" value="C:plasma membrane"/>
    <property type="evidence" value="ECO:0007669"/>
    <property type="project" value="UniProtKB-SubCell"/>
</dbReference>
<organism evidence="7 8">
    <name type="scientific">Ruminococcus flavefaciens</name>
    <dbReference type="NCBI Taxonomy" id="1265"/>
    <lineage>
        <taxon>Bacteria</taxon>
        <taxon>Bacillati</taxon>
        <taxon>Bacillota</taxon>
        <taxon>Clostridia</taxon>
        <taxon>Eubacteriales</taxon>
        <taxon>Oscillospiraceae</taxon>
        <taxon>Ruminococcus</taxon>
    </lineage>
</organism>
<evidence type="ECO:0000256" key="6">
    <source>
        <dbReference type="SAM" id="Phobius"/>
    </source>
</evidence>
<keyword evidence="4 6" id="KW-1133">Transmembrane helix</keyword>
<feature type="transmembrane region" description="Helical" evidence="6">
    <location>
        <begin position="337"/>
        <end position="356"/>
    </location>
</feature>
<feature type="transmembrane region" description="Helical" evidence="6">
    <location>
        <begin position="183"/>
        <end position="205"/>
    </location>
</feature>
<dbReference type="RefSeq" id="WP_072950187.1">
    <property type="nucleotide sequence ID" value="NZ_FRCT01000005.1"/>
</dbReference>
<dbReference type="Proteomes" id="UP000184394">
    <property type="component" value="Unassembled WGS sequence"/>
</dbReference>
<evidence type="ECO:0000256" key="2">
    <source>
        <dbReference type="ARBA" id="ARBA00022475"/>
    </source>
</evidence>
<feature type="transmembrane region" description="Helical" evidence="6">
    <location>
        <begin position="462"/>
        <end position="485"/>
    </location>
</feature>
<evidence type="ECO:0000256" key="4">
    <source>
        <dbReference type="ARBA" id="ARBA00022989"/>
    </source>
</evidence>
<dbReference type="EMBL" id="FRCT01000005">
    <property type="protein sequence ID" value="SHM48046.1"/>
    <property type="molecule type" value="Genomic_DNA"/>
</dbReference>
<feature type="transmembrane region" description="Helical" evidence="6">
    <location>
        <begin position="304"/>
        <end position="325"/>
    </location>
</feature>
<evidence type="ECO:0000256" key="1">
    <source>
        <dbReference type="ARBA" id="ARBA00004651"/>
    </source>
</evidence>
<proteinExistence type="predicted"/>
<feature type="transmembrane region" description="Helical" evidence="6">
    <location>
        <begin position="92"/>
        <end position="115"/>
    </location>
</feature>
<sequence length="503" mass="56133">MASRGKKLALNTVTSLSLQVITVICGFILPRLIIGTFGSNVNGLVNSISQFLGVITLLDLGVGAVVQSSLYKPLSEKDNETISKIYVSAHRFFKRLATILIAYVAVLLFVYPLIVNKKFDFLFTAALIGAISINTFFQYYFGIVNSLLLSADQKGYIQYTAQIVVLIVNTIACAILIKLGASIQLVKLTTSFIFLFRPLYLFFYVRKHYDIDTKIQFTGEPIKQKWNGMAQHFASYVLSGTDNIVLTLFSSLLNVSIYSIYNIVILGVKNALLSMTGGFQSLIGEMLAKKENEKLHSFFGYVEWILHTGTTLIFGCTGILIVSFVEVYSKTFKDADSYIQPLFGVLIVLANAGHCLRLPYNILILSAGHYKQTQSNYIVAMILNIVISVAFVKFFGLVGVAIGTLVAMAYQTVWMAWYDSKNIINWPFKNFLKQLLVDAVTVVLASAATFKIPMLSKTYVGFFVRAIEVFLCWLAIVCVINCICYPDKIKKLTEKLIKRIKHA</sequence>
<accession>A0A1M7J4Y0</accession>
<evidence type="ECO:0000256" key="5">
    <source>
        <dbReference type="ARBA" id="ARBA00023136"/>
    </source>
</evidence>
<feature type="transmembrane region" description="Helical" evidence="6">
    <location>
        <begin position="121"/>
        <end position="144"/>
    </location>
</feature>
<gene>
    <name evidence="7" type="ORF">SAMN04487860_105136</name>
</gene>